<dbReference type="GO" id="GO:0050660">
    <property type="term" value="F:flavin adenine dinucleotide binding"/>
    <property type="evidence" value="ECO:0007669"/>
    <property type="project" value="InterPro"/>
</dbReference>
<name>W2REC2_PHYN3</name>
<dbReference type="Gene3D" id="1.10.540.10">
    <property type="entry name" value="Acyl-CoA dehydrogenase/oxidase, N-terminal domain"/>
    <property type="match status" value="1"/>
</dbReference>
<evidence type="ECO:0000313" key="3">
    <source>
        <dbReference type="Proteomes" id="UP000018817"/>
    </source>
</evidence>
<dbReference type="RefSeq" id="XP_008892090.1">
    <property type="nucleotide sequence ID" value="XM_008893842.1"/>
</dbReference>
<dbReference type="InterPro" id="IPR037069">
    <property type="entry name" value="AcylCoA_DH/ox_N_sf"/>
</dbReference>
<dbReference type="Proteomes" id="UP000018817">
    <property type="component" value="Unassembled WGS sequence"/>
</dbReference>
<organism evidence="2 3">
    <name type="scientific">Phytophthora nicotianae (strain INRA-310)</name>
    <name type="common">Phytophthora parasitica</name>
    <dbReference type="NCBI Taxonomy" id="761204"/>
    <lineage>
        <taxon>Eukaryota</taxon>
        <taxon>Sar</taxon>
        <taxon>Stramenopiles</taxon>
        <taxon>Oomycota</taxon>
        <taxon>Peronosporomycetes</taxon>
        <taxon>Peronosporales</taxon>
        <taxon>Peronosporaceae</taxon>
        <taxon>Phytophthora</taxon>
    </lineage>
</organism>
<evidence type="ECO:0000259" key="1">
    <source>
        <dbReference type="Pfam" id="PF14749"/>
    </source>
</evidence>
<reference evidence="3" key="1">
    <citation type="submission" date="2011-12" db="EMBL/GenBank/DDBJ databases">
        <authorList>
            <consortium name="The Broad Institute Genome Sequencing Platform"/>
            <person name="Russ C."/>
            <person name="Tyler B."/>
            <person name="Panabieres F."/>
            <person name="Shan W."/>
            <person name="Tripathy S."/>
            <person name="Grunwald N."/>
            <person name="Machado M."/>
            <person name="Young S.K."/>
            <person name="Zeng Q."/>
            <person name="Gargeya S."/>
            <person name="Fitzgerald M."/>
            <person name="Haas B."/>
            <person name="Abouelleil A."/>
            <person name="Alvarado L."/>
            <person name="Arachchi H.M."/>
            <person name="Berlin A."/>
            <person name="Chapman S.B."/>
            <person name="Gearin G."/>
            <person name="Goldberg J."/>
            <person name="Griggs A."/>
            <person name="Gujja S."/>
            <person name="Hansen M."/>
            <person name="Heiman D."/>
            <person name="Howarth C."/>
            <person name="Larimer J."/>
            <person name="Lui A."/>
            <person name="MacDonald P.J.P."/>
            <person name="McCowen C."/>
            <person name="Montmayeur A."/>
            <person name="Murphy C."/>
            <person name="Neiman D."/>
            <person name="Pearson M."/>
            <person name="Priest M."/>
            <person name="Roberts A."/>
            <person name="Saif S."/>
            <person name="Shea T."/>
            <person name="Sisk P."/>
            <person name="Stolte C."/>
            <person name="Sykes S."/>
            <person name="Wortman J."/>
            <person name="Nusbaum C."/>
            <person name="Birren B."/>
        </authorList>
    </citation>
    <scope>NUCLEOTIDE SEQUENCE [LARGE SCALE GENOMIC DNA]</scope>
    <source>
        <strain evidence="3">INRA-310</strain>
    </source>
</reference>
<dbReference type="GO" id="GO:0016627">
    <property type="term" value="F:oxidoreductase activity, acting on the CH-CH group of donors"/>
    <property type="evidence" value="ECO:0007669"/>
    <property type="project" value="InterPro"/>
</dbReference>
<dbReference type="Pfam" id="PF14749">
    <property type="entry name" value="Acyl-CoA_ox_N"/>
    <property type="match status" value="1"/>
</dbReference>
<proteinExistence type="predicted"/>
<dbReference type="GeneID" id="20172868"/>
<dbReference type="AlphaFoldDB" id="W2REC2"/>
<protein>
    <recommendedName>
        <fullName evidence="1">Acyl-coenzyme A oxidase N-terminal domain-containing protein</fullName>
    </recommendedName>
</protein>
<accession>W2REC2</accession>
<evidence type="ECO:0000313" key="2">
    <source>
        <dbReference type="EMBL" id="ETN22870.1"/>
    </source>
</evidence>
<dbReference type="InterPro" id="IPR029320">
    <property type="entry name" value="Acyl-CoA_ox_N"/>
</dbReference>
<feature type="domain" description="Acyl-coenzyme A oxidase N-terminal" evidence="1">
    <location>
        <begin position="19"/>
        <end position="82"/>
    </location>
</feature>
<gene>
    <name evidence="2" type="ORF">PPTG_02643</name>
</gene>
<dbReference type="STRING" id="761204.W2REC2"/>
<reference evidence="2 3" key="2">
    <citation type="submission" date="2013-11" db="EMBL/GenBank/DDBJ databases">
        <title>The Genome Sequence of Phytophthora parasitica INRA-310.</title>
        <authorList>
            <consortium name="The Broad Institute Genomics Platform"/>
            <person name="Russ C."/>
            <person name="Tyler B."/>
            <person name="Panabieres F."/>
            <person name="Shan W."/>
            <person name="Tripathy S."/>
            <person name="Grunwald N."/>
            <person name="Machado M."/>
            <person name="Johnson C.S."/>
            <person name="Arredondo F."/>
            <person name="Hong C."/>
            <person name="Coffey M."/>
            <person name="Young S.K."/>
            <person name="Zeng Q."/>
            <person name="Gargeya S."/>
            <person name="Fitzgerald M."/>
            <person name="Abouelleil A."/>
            <person name="Alvarado L."/>
            <person name="Chapman S.B."/>
            <person name="Gainer-Dewar J."/>
            <person name="Goldberg J."/>
            <person name="Griggs A."/>
            <person name="Gujja S."/>
            <person name="Hansen M."/>
            <person name="Howarth C."/>
            <person name="Imamovic A."/>
            <person name="Ireland A."/>
            <person name="Larimer J."/>
            <person name="McCowan C."/>
            <person name="Murphy C."/>
            <person name="Pearson M."/>
            <person name="Poon T.W."/>
            <person name="Priest M."/>
            <person name="Roberts A."/>
            <person name="Saif S."/>
            <person name="Shea T."/>
            <person name="Sykes S."/>
            <person name="Wortman J."/>
            <person name="Nusbaum C."/>
            <person name="Birren B."/>
        </authorList>
    </citation>
    <scope>NUCLEOTIDE SEQUENCE [LARGE SCALE GENOMIC DNA]</scope>
    <source>
        <strain evidence="2 3">INRA-310</strain>
    </source>
</reference>
<sequence length="89" mass="10293">MMPSGCLEAERKGSPVPARELAFVLHKSKRNVERLERLEQLLLQDPVFNHEKMNYLTRGEQYKRALQMSARVEILARRNRLTDALDGDG</sequence>
<dbReference type="EMBL" id="KI669562">
    <property type="protein sequence ID" value="ETN22870.1"/>
    <property type="molecule type" value="Genomic_DNA"/>
</dbReference>
<dbReference type="VEuPathDB" id="FungiDB:PPTG_02643"/>